<protein>
    <recommendedName>
        <fullName evidence="1">FHA domain-containing protein</fullName>
    </recommendedName>
</protein>
<dbReference type="AlphaFoldDB" id="A0A3B1AL82"/>
<dbReference type="PANTHER" id="PTHR23308">
    <property type="entry name" value="NUCLEAR INHIBITOR OF PROTEIN PHOSPHATASE-1"/>
    <property type="match status" value="1"/>
</dbReference>
<dbReference type="SUPFAM" id="SSF49879">
    <property type="entry name" value="SMAD/FHA domain"/>
    <property type="match status" value="1"/>
</dbReference>
<dbReference type="Pfam" id="PF00498">
    <property type="entry name" value="FHA"/>
    <property type="match status" value="1"/>
</dbReference>
<reference evidence="2" key="1">
    <citation type="submission" date="2018-06" db="EMBL/GenBank/DDBJ databases">
        <authorList>
            <person name="Zhirakovskaya E."/>
        </authorList>
    </citation>
    <scope>NUCLEOTIDE SEQUENCE</scope>
</reference>
<feature type="domain" description="FHA" evidence="1">
    <location>
        <begin position="24"/>
        <end position="73"/>
    </location>
</feature>
<dbReference type="InterPro" id="IPR000253">
    <property type="entry name" value="FHA_dom"/>
</dbReference>
<accession>A0A3B1AL82</accession>
<dbReference type="PROSITE" id="PS50006">
    <property type="entry name" value="FHA_DOMAIN"/>
    <property type="match status" value="1"/>
</dbReference>
<gene>
    <name evidence="2" type="ORF">MNBD_GAMMA21-277</name>
</gene>
<name>A0A3B1AL82_9ZZZZ</name>
<dbReference type="SMART" id="SM00240">
    <property type="entry name" value="FHA"/>
    <property type="match status" value="1"/>
</dbReference>
<sequence length="196" mass="22201">MLNKLIVRYNGRKIDELIISRELFKIGRKLDNDLRLEDTTVSSHHAKISMKQGGLYLQDCDSTNGTIVNGSIVSDKMLVDGDVVVIGKYSITIEEIDHEPETMEFDPTMQIGKKELDNVLSRLENAHITHSESSISIDKKTLNWIAQDANGVWWGFENKPVPGINGWIDGLDGTKILLKQDIVQNEQWRDTLQRLA</sequence>
<dbReference type="Gene3D" id="2.60.200.20">
    <property type="match status" value="1"/>
</dbReference>
<dbReference type="InterPro" id="IPR008984">
    <property type="entry name" value="SMAD_FHA_dom_sf"/>
</dbReference>
<proteinExistence type="predicted"/>
<organism evidence="2">
    <name type="scientific">hydrothermal vent metagenome</name>
    <dbReference type="NCBI Taxonomy" id="652676"/>
    <lineage>
        <taxon>unclassified sequences</taxon>
        <taxon>metagenomes</taxon>
        <taxon>ecological metagenomes</taxon>
    </lineage>
</organism>
<evidence type="ECO:0000313" key="2">
    <source>
        <dbReference type="EMBL" id="VAX00733.1"/>
    </source>
</evidence>
<evidence type="ECO:0000259" key="1">
    <source>
        <dbReference type="PROSITE" id="PS50006"/>
    </source>
</evidence>
<dbReference type="EMBL" id="UOFR01000078">
    <property type="protein sequence ID" value="VAX00733.1"/>
    <property type="molecule type" value="Genomic_DNA"/>
</dbReference>
<dbReference type="CDD" id="cd00060">
    <property type="entry name" value="FHA"/>
    <property type="match status" value="1"/>
</dbReference>
<dbReference type="InterPro" id="IPR050923">
    <property type="entry name" value="Cell_Proc_Reg/RNA_Proc"/>
</dbReference>